<keyword evidence="1" id="KW-0732">Signal</keyword>
<dbReference type="Gene3D" id="2.160.20.10">
    <property type="entry name" value="Single-stranded right-handed beta-helix, Pectin lyase-like"/>
    <property type="match status" value="1"/>
</dbReference>
<name>A0A9D4TLV3_CHLVU</name>
<dbReference type="AlphaFoldDB" id="A0A9D4TLV3"/>
<dbReference type="InterPro" id="IPR012334">
    <property type="entry name" value="Pectin_lyas_fold"/>
</dbReference>
<comment type="caution">
    <text evidence="2">The sequence shown here is derived from an EMBL/GenBank/DDBJ whole genome shotgun (WGS) entry which is preliminary data.</text>
</comment>
<proteinExistence type="predicted"/>
<sequence length="524" mass="57972">MMVRSLLAALLLHLLPASVDGALYSKLWGRNGELWDPKGPLPDFSYAGYKQGNEPLPVPPVTRSVLTFRKAGMSDTKMFKAALAWAHSQPVTDEFIVLFVPAGRYTLTERLWIKRSRLVLRGAGSANTVLYIPKSLRGIYGPNPHNMPKGSYVNTDGFVTIQGSDRKGKQAARVNKFAEKGSVWVQVNDAADLKVGTYYDLLFQDVAGKFNSYMFDNLWKAEARYNGATRVKLTTKVVAIRGNRVQIERHLPYEIRSKLNVVTFHKPPNTVEDSGIEGLTFSFKWSWYAGHHLEDGWNAVEVSKSRNCWVRDIHTINADSSVLVNDASMVTVAGLQIAASKTRANHFPNAYHERADTDGHWGVQYMHSFDLLVRDFVVISSLMHDVGTGSSGKWGVFMNGVMADGNMDLHRALAGPTLYTNIDAGIGTNALYSGGPSTSGPNALAGTTWWNIRSRVATRPPNSKPGEARCAFGPAVNLVGVNLIPSRARTMCSTWHYERAVDFPGNLYEAQYARRMRSAAADRQ</sequence>
<dbReference type="SUPFAM" id="SSF51126">
    <property type="entry name" value="Pectin lyase-like"/>
    <property type="match status" value="1"/>
</dbReference>
<evidence type="ECO:0000313" key="2">
    <source>
        <dbReference type="EMBL" id="KAI3429364.1"/>
    </source>
</evidence>
<reference evidence="2" key="1">
    <citation type="journal article" date="2019" name="Plant J.">
        <title>Chlorella vulgaris genome assembly and annotation reveals the molecular basis for metabolic acclimation to high light conditions.</title>
        <authorList>
            <person name="Cecchin M."/>
            <person name="Marcolungo L."/>
            <person name="Rossato M."/>
            <person name="Girolomoni L."/>
            <person name="Cosentino E."/>
            <person name="Cuine S."/>
            <person name="Li-Beisson Y."/>
            <person name="Delledonne M."/>
            <person name="Ballottari M."/>
        </authorList>
    </citation>
    <scope>NUCLEOTIDE SEQUENCE</scope>
    <source>
        <strain evidence="2">211/11P</strain>
    </source>
</reference>
<accession>A0A9D4TLV3</accession>
<organism evidence="2 3">
    <name type="scientific">Chlorella vulgaris</name>
    <name type="common">Green alga</name>
    <dbReference type="NCBI Taxonomy" id="3077"/>
    <lineage>
        <taxon>Eukaryota</taxon>
        <taxon>Viridiplantae</taxon>
        <taxon>Chlorophyta</taxon>
        <taxon>core chlorophytes</taxon>
        <taxon>Trebouxiophyceae</taxon>
        <taxon>Chlorellales</taxon>
        <taxon>Chlorellaceae</taxon>
        <taxon>Chlorella clade</taxon>
        <taxon>Chlorella</taxon>
    </lineage>
</organism>
<protein>
    <recommendedName>
        <fullName evidence="4">Pectate lyase superfamily protein domain-containing protein</fullName>
    </recommendedName>
</protein>
<evidence type="ECO:0008006" key="4">
    <source>
        <dbReference type="Google" id="ProtNLM"/>
    </source>
</evidence>
<evidence type="ECO:0000256" key="1">
    <source>
        <dbReference type="SAM" id="SignalP"/>
    </source>
</evidence>
<dbReference type="EMBL" id="SIDB01000008">
    <property type="protein sequence ID" value="KAI3429364.1"/>
    <property type="molecule type" value="Genomic_DNA"/>
</dbReference>
<keyword evidence="3" id="KW-1185">Reference proteome</keyword>
<evidence type="ECO:0000313" key="3">
    <source>
        <dbReference type="Proteomes" id="UP001055712"/>
    </source>
</evidence>
<feature type="signal peptide" evidence="1">
    <location>
        <begin position="1"/>
        <end position="21"/>
    </location>
</feature>
<dbReference type="InterPro" id="IPR011050">
    <property type="entry name" value="Pectin_lyase_fold/virulence"/>
</dbReference>
<reference evidence="2" key="2">
    <citation type="submission" date="2020-11" db="EMBL/GenBank/DDBJ databases">
        <authorList>
            <person name="Cecchin M."/>
            <person name="Marcolungo L."/>
            <person name="Rossato M."/>
            <person name="Girolomoni L."/>
            <person name="Cosentino E."/>
            <person name="Cuine S."/>
            <person name="Li-Beisson Y."/>
            <person name="Delledonne M."/>
            <person name="Ballottari M."/>
        </authorList>
    </citation>
    <scope>NUCLEOTIDE SEQUENCE</scope>
    <source>
        <strain evidence="2">211/11P</strain>
        <tissue evidence="2">Whole cell</tissue>
    </source>
</reference>
<dbReference type="Proteomes" id="UP001055712">
    <property type="component" value="Unassembled WGS sequence"/>
</dbReference>
<gene>
    <name evidence="2" type="ORF">D9Q98_005459</name>
</gene>
<dbReference type="OrthoDB" id="509184at2759"/>
<feature type="chain" id="PRO_5039578693" description="Pectate lyase superfamily protein domain-containing protein" evidence="1">
    <location>
        <begin position="22"/>
        <end position="524"/>
    </location>
</feature>